<evidence type="ECO:0000259" key="10">
    <source>
        <dbReference type="Pfam" id="PF03443"/>
    </source>
</evidence>
<evidence type="ECO:0000256" key="9">
    <source>
        <dbReference type="SAM" id="MobiDB-lite"/>
    </source>
</evidence>
<dbReference type="EMBL" id="JABCKI010000545">
    <property type="protein sequence ID" value="KAG5650131.1"/>
    <property type="molecule type" value="Genomic_DNA"/>
</dbReference>
<comment type="domain">
    <text evidence="8">Has a modular structure: an endo-beta-1,4-glucanase catalytic module at the N-terminus, a linker rich in serines and threonines, and a C-terminal carbohydrate-binding module (CBM).</text>
</comment>
<protein>
    <recommendedName>
        <fullName evidence="8">AA9 family lytic polysaccharide monooxygenase</fullName>
        <ecNumber evidence="8">1.14.99.56</ecNumber>
    </recommendedName>
    <alternativeName>
        <fullName evidence="8">Endo-beta-1,4-glucanase</fullName>
    </alternativeName>
    <alternativeName>
        <fullName evidence="8">Glycosyl hydrolase 61 family protein</fullName>
    </alternativeName>
</protein>
<evidence type="ECO:0000313" key="11">
    <source>
        <dbReference type="EMBL" id="KAG5650131.1"/>
    </source>
</evidence>
<evidence type="ECO:0000256" key="1">
    <source>
        <dbReference type="ARBA" id="ARBA00004613"/>
    </source>
</evidence>
<evidence type="ECO:0000256" key="4">
    <source>
        <dbReference type="ARBA" id="ARBA00023157"/>
    </source>
</evidence>
<dbReference type="Proteomes" id="UP000717328">
    <property type="component" value="Unassembled WGS sequence"/>
</dbReference>
<dbReference type="InterPro" id="IPR005103">
    <property type="entry name" value="AA9_LPMO"/>
</dbReference>
<sequence length="101" mass="9845">MECAQIQITGGGSTSPATVNFPGAYKGTDPGISVNIYSGLSSYTIPGPSVFSCNGQSNPTTTPATTSKPTTTAPATTSKPATTTAPSGGTAAHYAQCGGIG</sequence>
<keyword evidence="6 8" id="KW-0624">Polysaccharide degradation</keyword>
<evidence type="ECO:0000256" key="7">
    <source>
        <dbReference type="ARBA" id="ARBA00044502"/>
    </source>
</evidence>
<dbReference type="OrthoDB" id="2525337at2759"/>
<comment type="catalytic activity">
    <reaction evidence="8">
        <text>[(1-&gt;4)-beta-D-glucosyl]n+m + reduced acceptor + O2 = 4-dehydro-beta-D-glucosyl-[(1-&gt;4)-beta-D-glucosyl]n-1 + [(1-&gt;4)-beta-D-glucosyl]m + acceptor + H2O.</text>
        <dbReference type="EC" id="1.14.99.56"/>
    </reaction>
</comment>
<evidence type="ECO:0000256" key="2">
    <source>
        <dbReference type="ARBA" id="ARBA00022525"/>
    </source>
</evidence>
<comment type="subcellular location">
    <subcellularLocation>
        <location evidence="1 8">Secreted</location>
    </subcellularLocation>
</comment>
<comment type="caution">
    <text evidence="11">The sequence shown here is derived from an EMBL/GenBank/DDBJ whole genome shotgun (WGS) entry which is preliminary data.</text>
</comment>
<dbReference type="GO" id="GO:0030248">
    <property type="term" value="F:cellulose binding"/>
    <property type="evidence" value="ECO:0007669"/>
    <property type="project" value="UniProtKB-UniRule"/>
</dbReference>
<proteinExistence type="inferred from homology"/>
<keyword evidence="2 8" id="KW-0964">Secreted</keyword>
<dbReference type="EC" id="1.14.99.56" evidence="8"/>
<evidence type="ECO:0000256" key="3">
    <source>
        <dbReference type="ARBA" id="ARBA00023001"/>
    </source>
</evidence>
<dbReference type="Gene3D" id="2.70.50.70">
    <property type="match status" value="1"/>
</dbReference>
<evidence type="ECO:0000313" key="12">
    <source>
        <dbReference type="Proteomes" id="UP000717328"/>
    </source>
</evidence>
<dbReference type="GO" id="GO:0008810">
    <property type="term" value="F:cellulase activity"/>
    <property type="evidence" value="ECO:0007669"/>
    <property type="project" value="UniProtKB-UniRule"/>
</dbReference>
<comment type="similarity">
    <text evidence="7">Belongs to the polysaccharide monooxygenase AA9 family.</text>
</comment>
<evidence type="ECO:0000256" key="6">
    <source>
        <dbReference type="ARBA" id="ARBA00023326"/>
    </source>
</evidence>
<dbReference type="InterPro" id="IPR049892">
    <property type="entry name" value="AA9"/>
</dbReference>
<gene>
    <name evidence="11" type="ORF">H0H81_000592</name>
</gene>
<evidence type="ECO:0000256" key="8">
    <source>
        <dbReference type="RuleBase" id="RU368122"/>
    </source>
</evidence>
<dbReference type="GO" id="GO:0030245">
    <property type="term" value="P:cellulose catabolic process"/>
    <property type="evidence" value="ECO:0007669"/>
    <property type="project" value="UniProtKB-UniRule"/>
</dbReference>
<reference evidence="11" key="1">
    <citation type="submission" date="2021-02" db="EMBL/GenBank/DDBJ databases">
        <authorList>
            <person name="Nieuwenhuis M."/>
            <person name="Van De Peppel L.J.J."/>
        </authorList>
    </citation>
    <scope>NUCLEOTIDE SEQUENCE</scope>
    <source>
        <strain evidence="11">D49</strain>
    </source>
</reference>
<keyword evidence="12" id="KW-1185">Reference proteome</keyword>
<name>A0A9P7KJZ1_9AGAR</name>
<keyword evidence="3 8" id="KW-0136">Cellulose degradation</keyword>
<feature type="domain" description="Auxiliary Activity family 9 catalytic" evidence="10">
    <location>
        <begin position="1"/>
        <end position="41"/>
    </location>
</feature>
<keyword evidence="4 8" id="KW-1015">Disulfide bond</keyword>
<dbReference type="PANTHER" id="PTHR33353:SF17">
    <property type="entry name" value="ENDO-BETA-1,4-GLUCANASE D"/>
    <property type="match status" value="1"/>
</dbReference>
<feature type="region of interest" description="Disordered" evidence="9">
    <location>
        <begin position="54"/>
        <end position="90"/>
    </location>
</feature>
<dbReference type="PANTHER" id="PTHR33353">
    <property type="entry name" value="PUTATIVE (AFU_ORTHOLOGUE AFUA_1G12560)-RELATED"/>
    <property type="match status" value="1"/>
</dbReference>
<evidence type="ECO:0000256" key="5">
    <source>
        <dbReference type="ARBA" id="ARBA00023277"/>
    </source>
</evidence>
<accession>A0A9P7KJZ1</accession>
<dbReference type="GO" id="GO:0005576">
    <property type="term" value="C:extracellular region"/>
    <property type="evidence" value="ECO:0007669"/>
    <property type="project" value="UniProtKB-SubCell"/>
</dbReference>
<comment type="function">
    <text evidence="8">Lytic polysaccharide monooxygenase (LMPO) that depolymerizes crystalline and amorphous polysaccharides via the oxidation of scissile alpha- or beta-(1-4)-glycosidic bonds, yielding C1 and/or C4 oxidation products. Catalysis by LPMOs requires the reduction of the active-site copper from Cu(II) to Cu(I) by a reducing agent and H(2)O(2) or O(2) as a cosubstrate.</text>
</comment>
<organism evidence="11 12">
    <name type="scientific">Sphagnurus paluster</name>
    <dbReference type="NCBI Taxonomy" id="117069"/>
    <lineage>
        <taxon>Eukaryota</taxon>
        <taxon>Fungi</taxon>
        <taxon>Dikarya</taxon>
        <taxon>Basidiomycota</taxon>
        <taxon>Agaricomycotina</taxon>
        <taxon>Agaricomycetes</taxon>
        <taxon>Agaricomycetidae</taxon>
        <taxon>Agaricales</taxon>
        <taxon>Tricholomatineae</taxon>
        <taxon>Lyophyllaceae</taxon>
        <taxon>Sphagnurus</taxon>
    </lineage>
</organism>
<reference evidence="11" key="2">
    <citation type="submission" date="2021-10" db="EMBL/GenBank/DDBJ databases">
        <title>Phylogenomics reveals ancestral predisposition of the termite-cultivated fungus Termitomyces towards a domesticated lifestyle.</title>
        <authorList>
            <person name="Auxier B."/>
            <person name="Grum-Grzhimaylo A."/>
            <person name="Cardenas M.E."/>
            <person name="Lodge J.D."/>
            <person name="Laessoe T."/>
            <person name="Pedersen O."/>
            <person name="Smith M.E."/>
            <person name="Kuyper T.W."/>
            <person name="Franco-Molano E.A."/>
            <person name="Baroni T.J."/>
            <person name="Aanen D.K."/>
        </authorList>
    </citation>
    <scope>NUCLEOTIDE SEQUENCE</scope>
    <source>
        <strain evidence="11">D49</strain>
    </source>
</reference>
<feature type="compositionally biased region" description="Low complexity" evidence="9">
    <location>
        <begin position="59"/>
        <end position="90"/>
    </location>
</feature>
<dbReference type="AlphaFoldDB" id="A0A9P7KJZ1"/>
<keyword evidence="5 8" id="KW-0119">Carbohydrate metabolism</keyword>
<dbReference type="Pfam" id="PF03443">
    <property type="entry name" value="AA9"/>
    <property type="match status" value="1"/>
</dbReference>